<keyword evidence="2" id="KW-1185">Reference proteome</keyword>
<accession>A0ACC2F3C8</accession>
<sequence>MSAGDPSAAAGPVRASGQRLERKLPGEELCFWVTQEGGDLETQSDFPDSCVRVPGTLGLRGNRGERGTPLKL</sequence>
<name>A0ACC2F3C8_DALPE</name>
<dbReference type="EMBL" id="CM055762">
    <property type="protein sequence ID" value="KAJ7985805.1"/>
    <property type="molecule type" value="Genomic_DNA"/>
</dbReference>
<dbReference type="Proteomes" id="UP001157502">
    <property type="component" value="Chromosome 35"/>
</dbReference>
<reference evidence="1" key="1">
    <citation type="submission" date="2021-05" db="EMBL/GenBank/DDBJ databases">
        <authorList>
            <person name="Pan Q."/>
            <person name="Jouanno E."/>
            <person name="Zahm M."/>
            <person name="Klopp C."/>
            <person name="Cabau C."/>
            <person name="Louis A."/>
            <person name="Berthelot C."/>
            <person name="Parey E."/>
            <person name="Roest Crollius H."/>
            <person name="Montfort J."/>
            <person name="Robinson-Rechavi M."/>
            <person name="Bouchez O."/>
            <person name="Lampietro C."/>
            <person name="Lopez Roques C."/>
            <person name="Donnadieu C."/>
            <person name="Postlethwait J."/>
            <person name="Bobe J."/>
            <person name="Dillon D."/>
            <person name="Chandos A."/>
            <person name="von Hippel F."/>
            <person name="Guiguen Y."/>
        </authorList>
    </citation>
    <scope>NUCLEOTIDE SEQUENCE</scope>
    <source>
        <strain evidence="1">YG-Jan2019</strain>
    </source>
</reference>
<organism evidence="1 2">
    <name type="scientific">Dallia pectoralis</name>
    <name type="common">Alaska blackfish</name>
    <dbReference type="NCBI Taxonomy" id="75939"/>
    <lineage>
        <taxon>Eukaryota</taxon>
        <taxon>Metazoa</taxon>
        <taxon>Chordata</taxon>
        <taxon>Craniata</taxon>
        <taxon>Vertebrata</taxon>
        <taxon>Euteleostomi</taxon>
        <taxon>Actinopterygii</taxon>
        <taxon>Neopterygii</taxon>
        <taxon>Teleostei</taxon>
        <taxon>Protacanthopterygii</taxon>
        <taxon>Esociformes</taxon>
        <taxon>Umbridae</taxon>
        <taxon>Dallia</taxon>
    </lineage>
</organism>
<evidence type="ECO:0000313" key="1">
    <source>
        <dbReference type="EMBL" id="KAJ7985805.1"/>
    </source>
</evidence>
<gene>
    <name evidence="1" type="ORF">DPEC_G00344280</name>
</gene>
<evidence type="ECO:0000313" key="2">
    <source>
        <dbReference type="Proteomes" id="UP001157502"/>
    </source>
</evidence>
<protein>
    <submittedName>
        <fullName evidence="1">Uncharacterized protein</fullName>
    </submittedName>
</protein>
<comment type="caution">
    <text evidence="1">The sequence shown here is derived from an EMBL/GenBank/DDBJ whole genome shotgun (WGS) entry which is preliminary data.</text>
</comment>
<proteinExistence type="predicted"/>